<comment type="caution">
    <text evidence="2">The sequence shown here is derived from an EMBL/GenBank/DDBJ whole genome shotgun (WGS) entry which is preliminary data.</text>
</comment>
<organism evidence="2 3">
    <name type="scientific">Phormidium tenue FACHB-1050</name>
    <dbReference type="NCBI Taxonomy" id="2692857"/>
    <lineage>
        <taxon>Bacteria</taxon>
        <taxon>Bacillati</taxon>
        <taxon>Cyanobacteriota</taxon>
        <taxon>Cyanophyceae</taxon>
        <taxon>Oscillatoriophycideae</taxon>
        <taxon>Oscillatoriales</taxon>
        <taxon>Oscillatoriaceae</taxon>
        <taxon>Phormidium</taxon>
    </lineage>
</organism>
<proteinExistence type="predicted"/>
<accession>A0ABR8C7W3</accession>
<dbReference type="Proteomes" id="UP000618445">
    <property type="component" value="Unassembled WGS sequence"/>
</dbReference>
<evidence type="ECO:0000313" key="2">
    <source>
        <dbReference type="EMBL" id="MBD2316348.1"/>
    </source>
</evidence>
<evidence type="ECO:0000256" key="1">
    <source>
        <dbReference type="SAM" id="MobiDB-lite"/>
    </source>
</evidence>
<reference evidence="2 3" key="1">
    <citation type="journal article" date="2020" name="ISME J.">
        <title>Comparative genomics reveals insights into cyanobacterial evolution and habitat adaptation.</title>
        <authorList>
            <person name="Chen M.Y."/>
            <person name="Teng W.K."/>
            <person name="Zhao L."/>
            <person name="Hu C.X."/>
            <person name="Zhou Y.K."/>
            <person name="Han B.P."/>
            <person name="Song L.R."/>
            <person name="Shu W.S."/>
        </authorList>
    </citation>
    <scope>NUCLEOTIDE SEQUENCE [LARGE SCALE GENOMIC DNA]</scope>
    <source>
        <strain evidence="2 3">FACHB-1050</strain>
    </source>
</reference>
<protein>
    <submittedName>
        <fullName evidence="2">ParA family protein</fullName>
    </submittedName>
</protein>
<dbReference type="InterPro" id="IPR027417">
    <property type="entry name" value="P-loop_NTPase"/>
</dbReference>
<gene>
    <name evidence="2" type="ORF">H6G05_05740</name>
</gene>
<name>A0ABR8C7W3_9CYAN</name>
<dbReference type="Gene3D" id="3.40.50.300">
    <property type="entry name" value="P-loop containing nucleotide triphosphate hydrolases"/>
    <property type="match status" value="1"/>
</dbReference>
<keyword evidence="3" id="KW-1185">Reference proteome</keyword>
<sequence length="94" mass="10618">MHWAQHSLHNHSGDRMFKAVIPETVKLREAPSHGISIFEYDSNGIGAKAYRELMALKRSILGNNRLAQGIFSKTEPEEESLIKNQEPSIKNDDS</sequence>
<dbReference type="EMBL" id="JACJQY010000006">
    <property type="protein sequence ID" value="MBD2316348.1"/>
    <property type="molecule type" value="Genomic_DNA"/>
</dbReference>
<dbReference type="RefSeq" id="WP_190577112.1">
    <property type="nucleotide sequence ID" value="NZ_CAWPQU010000056.1"/>
</dbReference>
<feature type="region of interest" description="Disordered" evidence="1">
    <location>
        <begin position="75"/>
        <end position="94"/>
    </location>
</feature>
<evidence type="ECO:0000313" key="3">
    <source>
        <dbReference type="Proteomes" id="UP000618445"/>
    </source>
</evidence>